<gene>
    <name evidence="11" type="ORF">ACFQ1T_04895</name>
</gene>
<keyword evidence="5 8" id="KW-0812">Transmembrane</keyword>
<keyword evidence="4 11" id="KW-0808">Transferase</keyword>
<dbReference type="EC" id="2.7.-.-" evidence="11"/>
<dbReference type="PANTHER" id="PTHR30443">
    <property type="entry name" value="INNER MEMBRANE PROTEIN"/>
    <property type="match status" value="1"/>
</dbReference>
<dbReference type="NCBIfam" id="NF028537">
    <property type="entry name" value="P_eth_NH2_trans"/>
    <property type="match status" value="1"/>
</dbReference>
<keyword evidence="2" id="KW-1003">Cell membrane</keyword>
<evidence type="ECO:0000256" key="1">
    <source>
        <dbReference type="ARBA" id="ARBA00004429"/>
    </source>
</evidence>
<evidence type="ECO:0000256" key="7">
    <source>
        <dbReference type="ARBA" id="ARBA00023136"/>
    </source>
</evidence>
<dbReference type="RefSeq" id="WP_379074475.1">
    <property type="nucleotide sequence ID" value="NZ_JBHTJW010000002.1"/>
</dbReference>
<dbReference type="CDD" id="cd16017">
    <property type="entry name" value="LptA"/>
    <property type="match status" value="1"/>
</dbReference>
<evidence type="ECO:0000256" key="4">
    <source>
        <dbReference type="ARBA" id="ARBA00022679"/>
    </source>
</evidence>
<dbReference type="InterPro" id="IPR000917">
    <property type="entry name" value="Sulfatase_N"/>
</dbReference>
<feature type="domain" description="Phosphoethanolamine transferase N-terminal" evidence="10">
    <location>
        <begin position="63"/>
        <end position="211"/>
    </location>
</feature>
<dbReference type="EMBL" id="JBHTJW010000002">
    <property type="protein sequence ID" value="MFD0929114.1"/>
    <property type="molecule type" value="Genomic_DNA"/>
</dbReference>
<evidence type="ECO:0000256" key="6">
    <source>
        <dbReference type="ARBA" id="ARBA00022989"/>
    </source>
</evidence>
<evidence type="ECO:0000313" key="11">
    <source>
        <dbReference type="EMBL" id="MFD0929114.1"/>
    </source>
</evidence>
<name>A0ABW3GKE9_9PROT</name>
<evidence type="ECO:0000259" key="10">
    <source>
        <dbReference type="Pfam" id="PF08019"/>
    </source>
</evidence>
<dbReference type="Gene3D" id="3.40.720.10">
    <property type="entry name" value="Alkaline Phosphatase, subunit A"/>
    <property type="match status" value="1"/>
</dbReference>
<keyword evidence="3" id="KW-0997">Cell inner membrane</keyword>
<feature type="transmembrane region" description="Helical" evidence="8">
    <location>
        <begin position="53"/>
        <end position="74"/>
    </location>
</feature>
<keyword evidence="12" id="KW-1185">Reference proteome</keyword>
<feature type="transmembrane region" description="Helical" evidence="8">
    <location>
        <begin position="21"/>
        <end position="41"/>
    </location>
</feature>
<keyword evidence="7 8" id="KW-0472">Membrane</keyword>
<dbReference type="Pfam" id="PF08019">
    <property type="entry name" value="EptA_B_N"/>
    <property type="match status" value="1"/>
</dbReference>
<dbReference type="SUPFAM" id="SSF53649">
    <property type="entry name" value="Alkaline phosphatase-like"/>
    <property type="match status" value="1"/>
</dbReference>
<feature type="domain" description="Sulfatase N-terminal" evidence="9">
    <location>
        <begin position="241"/>
        <end position="520"/>
    </location>
</feature>
<evidence type="ECO:0000256" key="2">
    <source>
        <dbReference type="ARBA" id="ARBA00022475"/>
    </source>
</evidence>
<comment type="caution">
    <text evidence="11">The sequence shown here is derived from an EMBL/GenBank/DDBJ whole genome shotgun (WGS) entry which is preliminary data.</text>
</comment>
<sequence>MANIIKSNFSYLTDKSEVTAISLWVVFIMVSGNYSLFHGISKIYPLTIHNIPFLVSISLFFTFLTAIFFLSVCLGKYARWILAFLIIVSSQAAYYMDHLGVIIDTVMIDNIIQTNRNEISGLITSSLIGRTFIFGLIPAWCVIKYFPKNTNFKNELISRLKTIGFLILGVVVLVVPFTADYATFIREHKIVRFYANPTYATYSSIKFLTSKLSVKTNNGPLINIAGDIKNLDLADSKKELIIMVVGETARADRFSLNGYKRDTNPRLSKENVVSFSNVSSCGTSTSVSVPCMFSSLGREHYEKEKALAQKNVLDVLNDHGIAVLWRDNNSDSKGVATRVRYEDFKSPTLNPVCHGECRDIGMLNKLDDYINQNKGKDIFIVLHQMGNHGPEYYRRYPKEFEKFKPACQTGELRDCSKQEIDNAYDNGILYTDYFLSEVINFLKKHDDRFETAMLYVADHGESLGEHGFYLHAAPYMLAPKEQKHVPAILWTGNNFDYNIDDIKPFKNQALSHDDLFCSVMIAYELESGMCGGKNKMLTKNKNLKNYAISDESNSVRID</sequence>
<dbReference type="PANTHER" id="PTHR30443:SF0">
    <property type="entry name" value="PHOSPHOETHANOLAMINE TRANSFERASE EPTA"/>
    <property type="match status" value="1"/>
</dbReference>
<dbReference type="InterPro" id="IPR040423">
    <property type="entry name" value="PEA_transferase"/>
</dbReference>
<evidence type="ECO:0000256" key="3">
    <source>
        <dbReference type="ARBA" id="ARBA00022519"/>
    </source>
</evidence>
<feature type="transmembrane region" description="Helical" evidence="8">
    <location>
        <begin position="163"/>
        <end position="184"/>
    </location>
</feature>
<feature type="transmembrane region" description="Helical" evidence="8">
    <location>
        <begin position="81"/>
        <end position="103"/>
    </location>
</feature>
<dbReference type="InterPro" id="IPR017850">
    <property type="entry name" value="Alkaline_phosphatase_core_sf"/>
</dbReference>
<comment type="subcellular location">
    <subcellularLocation>
        <location evidence="1">Cell inner membrane</location>
        <topology evidence="1">Multi-pass membrane protein</topology>
    </subcellularLocation>
</comment>
<dbReference type="Proteomes" id="UP001597106">
    <property type="component" value="Unassembled WGS sequence"/>
</dbReference>
<accession>A0ABW3GKE9</accession>
<evidence type="ECO:0000256" key="5">
    <source>
        <dbReference type="ARBA" id="ARBA00022692"/>
    </source>
</evidence>
<organism evidence="11 12">
    <name type="scientific">Methylophilus glucosoxydans</name>
    <dbReference type="NCBI Taxonomy" id="752553"/>
    <lineage>
        <taxon>Bacteria</taxon>
        <taxon>Pseudomonadati</taxon>
        <taxon>Pseudomonadota</taxon>
        <taxon>Betaproteobacteria</taxon>
        <taxon>Nitrosomonadales</taxon>
        <taxon>Methylophilaceae</taxon>
        <taxon>Methylophilus</taxon>
    </lineage>
</organism>
<dbReference type="InterPro" id="IPR058130">
    <property type="entry name" value="PEA_transf_C"/>
</dbReference>
<dbReference type="Pfam" id="PF00884">
    <property type="entry name" value="Sulfatase"/>
    <property type="match status" value="1"/>
</dbReference>
<protein>
    <submittedName>
        <fullName evidence="11">Phosphoethanolamine transferase</fullName>
        <ecNumber evidence="11">2.7.-.-</ecNumber>
    </submittedName>
</protein>
<evidence type="ECO:0000259" key="9">
    <source>
        <dbReference type="Pfam" id="PF00884"/>
    </source>
</evidence>
<keyword evidence="6 8" id="KW-1133">Transmembrane helix</keyword>
<reference evidence="12" key="1">
    <citation type="journal article" date="2019" name="Int. J. Syst. Evol. Microbiol.">
        <title>The Global Catalogue of Microorganisms (GCM) 10K type strain sequencing project: providing services to taxonomists for standard genome sequencing and annotation.</title>
        <authorList>
            <consortium name="The Broad Institute Genomics Platform"/>
            <consortium name="The Broad Institute Genome Sequencing Center for Infectious Disease"/>
            <person name="Wu L."/>
            <person name="Ma J."/>
        </authorList>
    </citation>
    <scope>NUCLEOTIDE SEQUENCE [LARGE SCALE GENOMIC DNA]</scope>
    <source>
        <strain evidence="12">CCUG 59685</strain>
    </source>
</reference>
<feature type="transmembrane region" description="Helical" evidence="8">
    <location>
        <begin position="123"/>
        <end position="143"/>
    </location>
</feature>
<evidence type="ECO:0000256" key="8">
    <source>
        <dbReference type="SAM" id="Phobius"/>
    </source>
</evidence>
<dbReference type="GO" id="GO:0016740">
    <property type="term" value="F:transferase activity"/>
    <property type="evidence" value="ECO:0007669"/>
    <property type="project" value="UniProtKB-KW"/>
</dbReference>
<dbReference type="InterPro" id="IPR012549">
    <property type="entry name" value="EptA-like_N"/>
</dbReference>
<proteinExistence type="predicted"/>
<evidence type="ECO:0000313" key="12">
    <source>
        <dbReference type="Proteomes" id="UP001597106"/>
    </source>
</evidence>